<feature type="region of interest" description="Disordered" evidence="1">
    <location>
        <begin position="23"/>
        <end position="63"/>
    </location>
</feature>
<evidence type="ECO:0000313" key="2">
    <source>
        <dbReference type="EMBL" id="KAA6365031.1"/>
    </source>
</evidence>
<protein>
    <submittedName>
        <fullName evidence="2">Uncharacterized protein</fullName>
    </submittedName>
</protein>
<name>A0A5J4U4V4_9EUKA</name>
<reference evidence="2 3" key="1">
    <citation type="submission" date="2019-03" db="EMBL/GenBank/DDBJ databases">
        <title>Single cell metagenomics reveals metabolic interactions within the superorganism composed of flagellate Streblomastix strix and complex community of Bacteroidetes bacteria on its surface.</title>
        <authorList>
            <person name="Treitli S.C."/>
            <person name="Kolisko M."/>
            <person name="Husnik F."/>
            <person name="Keeling P."/>
            <person name="Hampl V."/>
        </authorList>
    </citation>
    <scope>NUCLEOTIDE SEQUENCE [LARGE SCALE GENOMIC DNA]</scope>
    <source>
        <strain evidence="2">ST1C</strain>
    </source>
</reference>
<proteinExistence type="predicted"/>
<evidence type="ECO:0000313" key="3">
    <source>
        <dbReference type="Proteomes" id="UP000324800"/>
    </source>
</evidence>
<comment type="caution">
    <text evidence="2">The sequence shown here is derived from an EMBL/GenBank/DDBJ whole genome shotgun (WGS) entry which is preliminary data.</text>
</comment>
<dbReference type="EMBL" id="SNRW01020935">
    <property type="protein sequence ID" value="KAA6365031.1"/>
    <property type="molecule type" value="Genomic_DNA"/>
</dbReference>
<sequence>MHYRLPLIQNQNQPVQGCMRPTERVKGGEAPLGRGVWGPWPPKQGQRGLSPPSRGKGGSAPFQDKYKRAMFFMKNYPFR</sequence>
<gene>
    <name evidence="2" type="ORF">EZS28_039443</name>
</gene>
<evidence type="ECO:0000256" key="1">
    <source>
        <dbReference type="SAM" id="MobiDB-lite"/>
    </source>
</evidence>
<organism evidence="2 3">
    <name type="scientific">Streblomastix strix</name>
    <dbReference type="NCBI Taxonomy" id="222440"/>
    <lineage>
        <taxon>Eukaryota</taxon>
        <taxon>Metamonada</taxon>
        <taxon>Preaxostyla</taxon>
        <taxon>Oxymonadida</taxon>
        <taxon>Streblomastigidae</taxon>
        <taxon>Streblomastix</taxon>
    </lineage>
</organism>
<accession>A0A5J4U4V4</accession>
<dbReference type="Proteomes" id="UP000324800">
    <property type="component" value="Unassembled WGS sequence"/>
</dbReference>
<dbReference type="AlphaFoldDB" id="A0A5J4U4V4"/>